<dbReference type="InterPro" id="IPR037232">
    <property type="entry name" value="NADH_quin_OxRdtase_su_C/D-like"/>
</dbReference>
<name>A0A383E5U3_9ZZZZ</name>
<evidence type="ECO:0000313" key="3">
    <source>
        <dbReference type="EMBL" id="SVE52202.1"/>
    </source>
</evidence>
<protein>
    <recommendedName>
        <fullName evidence="2">NADH:ubiquinone oxidoreductase 30kDa subunit domain-containing protein</fullName>
    </recommendedName>
</protein>
<proteinExistence type="inferred from homology"/>
<dbReference type="InterPro" id="IPR001268">
    <property type="entry name" value="NADH_UbQ_OxRdtase_30kDa_su"/>
</dbReference>
<dbReference type="EMBL" id="UINC01223137">
    <property type="protein sequence ID" value="SVE52202.1"/>
    <property type="molecule type" value="Genomic_DNA"/>
</dbReference>
<feature type="domain" description="NADH:ubiquinone oxidoreductase 30kDa subunit" evidence="2">
    <location>
        <begin position="53"/>
        <end position="170"/>
    </location>
</feature>
<organism evidence="3">
    <name type="scientific">marine metagenome</name>
    <dbReference type="NCBI Taxonomy" id="408172"/>
    <lineage>
        <taxon>unclassified sequences</taxon>
        <taxon>metagenomes</taxon>
        <taxon>ecological metagenomes</taxon>
    </lineage>
</organism>
<dbReference type="AlphaFoldDB" id="A0A383E5U3"/>
<dbReference type="Pfam" id="PF00329">
    <property type="entry name" value="Complex1_30kDa"/>
    <property type="match status" value="1"/>
</dbReference>
<accession>A0A383E5U3</accession>
<gene>
    <name evidence="3" type="ORF">METZ01_LOCUS505056</name>
</gene>
<dbReference type="Gene3D" id="3.30.460.80">
    <property type="entry name" value="NADH:ubiquinone oxidoreductase, 30kDa subunit"/>
    <property type="match status" value="1"/>
</dbReference>
<dbReference type="GO" id="GO:0008137">
    <property type="term" value="F:NADH dehydrogenase (ubiquinone) activity"/>
    <property type="evidence" value="ECO:0007669"/>
    <property type="project" value="InterPro"/>
</dbReference>
<evidence type="ECO:0000256" key="1">
    <source>
        <dbReference type="ARBA" id="ARBA00007569"/>
    </source>
</evidence>
<sequence length="173" mass="19874">VADAHNPTSEEETQPDYSYLSAESMGFMESAKAALSEFAPELGAMRDIPQLLISSENIVQVCTSLKEDETFDLELLLCLTCVDYETYFELVYFLHSLSKEQTLVIKCLVQYESPVVSSVTPLWPAANWYEREVHDLFGVEFVGHPNMTPLLLYDEFEGYPGRKEFQFNEYHEF</sequence>
<evidence type="ECO:0000259" key="2">
    <source>
        <dbReference type="Pfam" id="PF00329"/>
    </source>
</evidence>
<comment type="similarity">
    <text evidence="1">Belongs to the complex I 30 kDa subunit family.</text>
</comment>
<dbReference type="PANTHER" id="PTHR10884:SF14">
    <property type="entry name" value="NADH DEHYDROGENASE [UBIQUINONE] IRON-SULFUR PROTEIN 3, MITOCHONDRIAL"/>
    <property type="match status" value="1"/>
</dbReference>
<feature type="non-terminal residue" evidence="3">
    <location>
        <position position="1"/>
    </location>
</feature>
<dbReference type="SUPFAM" id="SSF143243">
    <property type="entry name" value="Nqo5-like"/>
    <property type="match status" value="1"/>
</dbReference>
<dbReference type="PANTHER" id="PTHR10884">
    <property type="entry name" value="NADH DEHYDROGENASE UBIQUINONE IRON-SULFUR PROTEIN 3"/>
    <property type="match status" value="1"/>
</dbReference>
<reference evidence="3" key="1">
    <citation type="submission" date="2018-05" db="EMBL/GenBank/DDBJ databases">
        <authorList>
            <person name="Lanie J.A."/>
            <person name="Ng W.-L."/>
            <person name="Kazmierczak K.M."/>
            <person name="Andrzejewski T.M."/>
            <person name="Davidsen T.M."/>
            <person name="Wayne K.J."/>
            <person name="Tettelin H."/>
            <person name="Glass J.I."/>
            <person name="Rusch D."/>
            <person name="Podicherti R."/>
            <person name="Tsui H.-C.T."/>
            <person name="Winkler M.E."/>
        </authorList>
    </citation>
    <scope>NUCLEOTIDE SEQUENCE</scope>
</reference>